<dbReference type="InterPro" id="IPR014755">
    <property type="entry name" value="Cu-Rt/internalin_Ig-like"/>
</dbReference>
<dbReference type="InterPro" id="IPR007348">
    <property type="entry name" value="CopC_dom"/>
</dbReference>
<dbReference type="GO" id="GO:0046688">
    <property type="term" value="P:response to copper ion"/>
    <property type="evidence" value="ECO:0007669"/>
    <property type="project" value="InterPro"/>
</dbReference>
<protein>
    <recommendedName>
        <fullName evidence="7">CopC domain-containing protein</fullName>
    </recommendedName>
</protein>
<evidence type="ECO:0000259" key="7">
    <source>
        <dbReference type="Pfam" id="PF04234"/>
    </source>
</evidence>
<evidence type="ECO:0000256" key="4">
    <source>
        <dbReference type="ARBA" id="ARBA00022729"/>
    </source>
</evidence>
<comment type="similarity">
    <text evidence="2">Belongs to the CopC family.</text>
</comment>
<reference evidence="8 9" key="1">
    <citation type="submission" date="2017-04" db="EMBL/GenBank/DDBJ databases">
        <authorList>
            <person name="Afonso C.L."/>
            <person name="Miller P.J."/>
            <person name="Scott M.A."/>
            <person name="Spackman E."/>
            <person name="Goraichik I."/>
            <person name="Dimitrov K.M."/>
            <person name="Suarez D.L."/>
            <person name="Swayne D.E."/>
        </authorList>
    </citation>
    <scope>NUCLEOTIDE SEQUENCE [LARGE SCALE GENOMIC DNA]</scope>
    <source>
        <strain evidence="8 9">USBA 355</strain>
    </source>
</reference>
<dbReference type="PANTHER" id="PTHR34820:SF4">
    <property type="entry name" value="INNER MEMBRANE PROTEIN YEBZ"/>
    <property type="match status" value="1"/>
</dbReference>
<organism evidence="8 9">
    <name type="scientific">Tistlia consotensis USBA 355</name>
    <dbReference type="NCBI Taxonomy" id="560819"/>
    <lineage>
        <taxon>Bacteria</taxon>
        <taxon>Pseudomonadati</taxon>
        <taxon>Pseudomonadota</taxon>
        <taxon>Alphaproteobacteria</taxon>
        <taxon>Rhodospirillales</taxon>
        <taxon>Rhodovibrionaceae</taxon>
        <taxon>Tistlia</taxon>
    </lineage>
</organism>
<dbReference type="InterPro" id="IPR032694">
    <property type="entry name" value="CopC/D"/>
</dbReference>
<keyword evidence="6" id="KW-0186">Copper</keyword>
<dbReference type="RefSeq" id="WP_085120688.1">
    <property type="nucleotide sequence ID" value="NZ_FWZX01000001.1"/>
</dbReference>
<dbReference type="Gene3D" id="2.60.40.1220">
    <property type="match status" value="1"/>
</dbReference>
<dbReference type="NCBIfam" id="NF033814">
    <property type="entry name" value="copper_CopC"/>
    <property type="match status" value="1"/>
</dbReference>
<dbReference type="AlphaFoldDB" id="A0A1Y6B516"/>
<proteinExistence type="inferred from homology"/>
<keyword evidence="9" id="KW-1185">Reference proteome</keyword>
<dbReference type="GO" id="GO:0006825">
    <property type="term" value="P:copper ion transport"/>
    <property type="evidence" value="ECO:0007669"/>
    <property type="project" value="InterPro"/>
</dbReference>
<accession>A0A1Y6B516</accession>
<keyword evidence="5" id="KW-0574">Periplasm</keyword>
<feature type="domain" description="CopC" evidence="7">
    <location>
        <begin position="24"/>
        <end position="120"/>
    </location>
</feature>
<dbReference type="Proteomes" id="UP000192917">
    <property type="component" value="Unassembled WGS sequence"/>
</dbReference>
<comment type="subcellular location">
    <subcellularLocation>
        <location evidence="1">Periplasm</location>
    </subcellularLocation>
</comment>
<sequence length="122" mass="12812">MTLVRTFLLSALILFGGVGTAFAHAHLLSSVPADRSVVAASPSELTLTFSEGLEIALSGVTLTTAGKQVLPTGKPQLAKDSDKVMVVPVESPLAAGRYRVEWHALSRDGHSSHGAYAFTVRP</sequence>
<evidence type="ECO:0000256" key="2">
    <source>
        <dbReference type="ARBA" id="ARBA00010509"/>
    </source>
</evidence>
<evidence type="ECO:0000313" key="8">
    <source>
        <dbReference type="EMBL" id="SME90738.1"/>
    </source>
</evidence>
<keyword evidence="3" id="KW-0479">Metal-binding</keyword>
<dbReference type="InterPro" id="IPR014756">
    <property type="entry name" value="Ig_E-set"/>
</dbReference>
<dbReference type="GO" id="GO:0005886">
    <property type="term" value="C:plasma membrane"/>
    <property type="evidence" value="ECO:0007669"/>
    <property type="project" value="TreeGrafter"/>
</dbReference>
<dbReference type="SUPFAM" id="SSF81296">
    <property type="entry name" value="E set domains"/>
    <property type="match status" value="1"/>
</dbReference>
<evidence type="ECO:0000256" key="3">
    <source>
        <dbReference type="ARBA" id="ARBA00022723"/>
    </source>
</evidence>
<keyword evidence="4" id="KW-0732">Signal</keyword>
<evidence type="ECO:0000313" key="9">
    <source>
        <dbReference type="Proteomes" id="UP000192917"/>
    </source>
</evidence>
<dbReference type="PANTHER" id="PTHR34820">
    <property type="entry name" value="INNER MEMBRANE PROTEIN YEBZ"/>
    <property type="match status" value="1"/>
</dbReference>
<gene>
    <name evidence="8" type="ORF">SAMN05428998_101338</name>
</gene>
<evidence type="ECO:0000256" key="5">
    <source>
        <dbReference type="ARBA" id="ARBA00022764"/>
    </source>
</evidence>
<dbReference type="GO" id="GO:0042597">
    <property type="term" value="C:periplasmic space"/>
    <property type="evidence" value="ECO:0007669"/>
    <property type="project" value="UniProtKB-SubCell"/>
</dbReference>
<dbReference type="Pfam" id="PF04234">
    <property type="entry name" value="CopC"/>
    <property type="match status" value="1"/>
</dbReference>
<evidence type="ECO:0000256" key="6">
    <source>
        <dbReference type="ARBA" id="ARBA00023008"/>
    </source>
</evidence>
<dbReference type="STRING" id="560819.SAMN05428998_101338"/>
<name>A0A1Y6B516_9PROT</name>
<evidence type="ECO:0000256" key="1">
    <source>
        <dbReference type="ARBA" id="ARBA00004418"/>
    </source>
</evidence>
<dbReference type="InterPro" id="IPR047685">
    <property type="entry name" value="CopC-like"/>
</dbReference>
<dbReference type="GO" id="GO:0005507">
    <property type="term" value="F:copper ion binding"/>
    <property type="evidence" value="ECO:0007669"/>
    <property type="project" value="InterPro"/>
</dbReference>
<dbReference type="EMBL" id="FWZX01000001">
    <property type="protein sequence ID" value="SME90738.1"/>
    <property type="molecule type" value="Genomic_DNA"/>
</dbReference>